<evidence type="ECO:0000259" key="4">
    <source>
        <dbReference type="PROSITE" id="PS50879"/>
    </source>
</evidence>
<keyword evidence="1" id="KW-0233">DNA recombination</keyword>
<dbReference type="InterPro" id="IPR043502">
    <property type="entry name" value="DNA/RNA_pol_sf"/>
</dbReference>
<dbReference type="PROSITE" id="PS50879">
    <property type="entry name" value="RNASE_H_1"/>
    <property type="match status" value="1"/>
</dbReference>
<dbReference type="PROSITE" id="PS50994">
    <property type="entry name" value="INTEGRASE"/>
    <property type="match status" value="1"/>
</dbReference>
<dbReference type="InterPro" id="IPR041588">
    <property type="entry name" value="Integrase_H2C2"/>
</dbReference>
<dbReference type="InterPro" id="IPR005162">
    <property type="entry name" value="Retrotrans_gag_dom"/>
</dbReference>
<sequence>MEARNTSAQPLSASERQMQALTANIQELARQSAADRREIQDPGQGQNGEEIPRNEAGRNQNQNQNQNDEGSSANQNREPHPSQVADPTRSATDARAAKLEEELKEMREQMKEMKSQVKAKAAKNLDMLVHRSESPFTKRIDEYPLPAKTIMRLHGVSDEIMCRTFPTNLRGSARTWFNQLETGSIDTFAQLSRAFIDNFIGGRRSARPANYLLNIRQREGESLRSYVQRFNKEAIQIDEPNEYVALTAFNAGLLKGDFLFQLCKDPPKSMSELMYEAQKFINAEDAFEARDEFLSRKRKEPEDRRFDSSMNKSSKQDYPKIERKNISSTIQISGGQGSFVRTRQRDLRTSTVASTEDCFALKQQIEALIRQGKLGKFVRQDKPEIHPEPRPLRQDENKDRQEDRPRDIIGEIRTIVGGLASGGASWSSRKAYARQAHNILVTQRSRKSLKMDDQVISFSEDDARNIHHPHDDALVVTLTIAGFITRRVLIDNGSYADIIYLPAYQQMKIDKEQLKPIDISLVGFTGDKVKPLGVVSLIIEAGTYPKQVRTSVEFLVVDCPSAYNVIIGRPTLNKLRAVTSTYHLLVRFPTEHGIGELKGDQATARECYFASLGPEAKHQTMKIDEGHKLVEPTEELEVIVLDDGEPHKTTSIGTKMDRTMREAMINFLKSNLDVFAWTHDDMPGIDPATICHKLNGISDEVDKLLTAGFIREVFYPDWLANVVIVKKANSKWRMCVDFTDLNKACPKDSFPLPRIDQLVDSTAGHRLLTFMDAFFGYNQIMMDDADQEKTSFITSKGLFCYKVMPFGLKNAGATYQRLMNRMFHHQIGRNVEVYVDDMLVKTKDEENHLEDLKETFETLRRYRMKLNPSKCVFGVSSGKFLGFMVSQRGIEANPDKIKVVLEMTPPRTIKEVQSLTGRVAALNRFVSRATDKCLPFFKMLRKAFTWTDECQKSFEELKMYLTSPPLLSPSQQGETLSLYLAVSPTAISSALIREDGGTQLPVYYTSKAFQGAEERYPAMEKLALALVIAARKLRPYFQSHKIIVLTNHPLRKAMNKLDAAGGVRIVFKTPEGHLLKHSTRLQYPTTNNEVEYEALLTGLRIAKELGANRLRIRSDSQLIVGQVNGEYEAREDRMTKYLKLVRNAMKWFDEVILVQVPREQNTEADALAKLASSDEATDQHIEVQYSPSHLEEEVSLIDTSNSWMTPIINYLEDETLPSDPVEARKLKVRSTRFILIQGVLYKRGFSLPYLRCLDKAEASYVMREVHEGICGNHSGARSLVHKLVRAGYYWPTMQKDVVSYTRSCDKCQRFGNLIHSPPETLTLMTAPWPFAQWGLDIMGPLPVGRRQLKFLVVGIDYFTKWVEAEPLATITERNIRGFVWKAIICRFGIPRTFISDNERQFDNSPFREFCEELGIRNHYSSPGHPQANGQVEVTNRSLLKMIKTRLEGAKGLWSEELPNILWAYRTTARTPTGETPFRLTYGTEAVIPVEIGLTTWRTNHYDEGNNDVQLRSNLDLVDEVRDQAEARTRVYQQRMARYYDRRVKHKEFKVGDLVLRKVTLATKDATQGKLGPTWEGPYGVVKFHRRGTYHLEKMDGNALPHLWNAEHLKKYYQ</sequence>
<dbReference type="GO" id="GO:0015074">
    <property type="term" value="P:DNA integration"/>
    <property type="evidence" value="ECO:0007669"/>
    <property type="project" value="InterPro"/>
</dbReference>
<dbReference type="Gene3D" id="3.10.10.10">
    <property type="entry name" value="HIV Type 1 Reverse Transcriptase, subunit A, domain 1"/>
    <property type="match status" value="1"/>
</dbReference>
<dbReference type="GO" id="GO:0003676">
    <property type="term" value="F:nucleic acid binding"/>
    <property type="evidence" value="ECO:0007669"/>
    <property type="project" value="InterPro"/>
</dbReference>
<reference evidence="6" key="1">
    <citation type="submission" date="2018-02" db="EMBL/GenBank/DDBJ databases">
        <authorList>
            <person name="Cohen D.B."/>
            <person name="Kent A.D."/>
        </authorList>
    </citation>
    <scope>NUCLEOTIDE SEQUENCE</scope>
</reference>
<dbReference type="Pfam" id="PF13456">
    <property type="entry name" value="RVT_3"/>
    <property type="match status" value="1"/>
</dbReference>
<feature type="region of interest" description="Disordered" evidence="2">
    <location>
        <begin position="1"/>
        <end position="94"/>
    </location>
</feature>
<dbReference type="SUPFAM" id="SSF53098">
    <property type="entry name" value="Ribonuclease H-like"/>
    <property type="match status" value="2"/>
</dbReference>
<dbReference type="InterPro" id="IPR012337">
    <property type="entry name" value="RNaseH-like_sf"/>
</dbReference>
<dbReference type="CDD" id="cd00303">
    <property type="entry name" value="retropepsin_like"/>
    <property type="match status" value="1"/>
</dbReference>
<evidence type="ECO:0000259" key="5">
    <source>
        <dbReference type="PROSITE" id="PS50994"/>
    </source>
</evidence>
<name>A0A2N9GJT5_FAGSY</name>
<dbReference type="PROSITE" id="PS50878">
    <property type="entry name" value="RT_POL"/>
    <property type="match status" value="1"/>
</dbReference>
<organism evidence="6">
    <name type="scientific">Fagus sylvatica</name>
    <name type="common">Beechnut</name>
    <dbReference type="NCBI Taxonomy" id="28930"/>
    <lineage>
        <taxon>Eukaryota</taxon>
        <taxon>Viridiplantae</taxon>
        <taxon>Streptophyta</taxon>
        <taxon>Embryophyta</taxon>
        <taxon>Tracheophyta</taxon>
        <taxon>Spermatophyta</taxon>
        <taxon>Magnoliopsida</taxon>
        <taxon>eudicotyledons</taxon>
        <taxon>Gunneridae</taxon>
        <taxon>Pentapetalae</taxon>
        <taxon>rosids</taxon>
        <taxon>fabids</taxon>
        <taxon>Fagales</taxon>
        <taxon>Fagaceae</taxon>
        <taxon>Fagus</taxon>
    </lineage>
</organism>
<feature type="region of interest" description="Disordered" evidence="2">
    <location>
        <begin position="378"/>
        <end position="407"/>
    </location>
</feature>
<gene>
    <name evidence="6" type="ORF">FSB_LOCUS27562</name>
</gene>
<evidence type="ECO:0000259" key="3">
    <source>
        <dbReference type="PROSITE" id="PS50878"/>
    </source>
</evidence>
<evidence type="ECO:0000256" key="1">
    <source>
        <dbReference type="ARBA" id="ARBA00023172"/>
    </source>
</evidence>
<feature type="domain" description="Integrase catalytic" evidence="5">
    <location>
        <begin position="1323"/>
        <end position="1484"/>
    </location>
</feature>
<dbReference type="Pfam" id="PF00665">
    <property type="entry name" value="rve"/>
    <property type="match status" value="1"/>
</dbReference>
<dbReference type="EMBL" id="OIVN01002001">
    <property type="protein sequence ID" value="SPC99680.1"/>
    <property type="molecule type" value="Genomic_DNA"/>
</dbReference>
<dbReference type="InterPro" id="IPR001584">
    <property type="entry name" value="Integrase_cat-core"/>
</dbReference>
<dbReference type="InterPro" id="IPR036397">
    <property type="entry name" value="RNaseH_sf"/>
</dbReference>
<dbReference type="Pfam" id="PF03732">
    <property type="entry name" value="Retrotrans_gag"/>
    <property type="match status" value="1"/>
</dbReference>
<feature type="domain" description="RNase H type-1" evidence="4">
    <location>
        <begin position="997"/>
        <end position="1173"/>
    </location>
</feature>
<dbReference type="Pfam" id="PF17921">
    <property type="entry name" value="Integrase_H2C2"/>
    <property type="match status" value="1"/>
</dbReference>
<feature type="domain" description="Reverse transcriptase" evidence="3">
    <location>
        <begin position="706"/>
        <end position="885"/>
    </location>
</feature>
<proteinExistence type="predicted"/>
<feature type="region of interest" description="Disordered" evidence="2">
    <location>
        <begin position="298"/>
        <end position="318"/>
    </location>
</feature>
<evidence type="ECO:0000256" key="2">
    <source>
        <dbReference type="SAM" id="MobiDB-lite"/>
    </source>
</evidence>
<dbReference type="Gene3D" id="1.10.340.70">
    <property type="match status" value="1"/>
</dbReference>
<dbReference type="Gene3D" id="3.30.420.10">
    <property type="entry name" value="Ribonuclease H-like superfamily/Ribonuclease H"/>
    <property type="match status" value="2"/>
</dbReference>
<dbReference type="Pfam" id="PF00078">
    <property type="entry name" value="RVT_1"/>
    <property type="match status" value="1"/>
</dbReference>
<protein>
    <submittedName>
        <fullName evidence="6">Uncharacterized protein</fullName>
    </submittedName>
</protein>
<accession>A0A2N9GJT5</accession>
<dbReference type="SUPFAM" id="SSF56672">
    <property type="entry name" value="DNA/RNA polymerases"/>
    <property type="match status" value="1"/>
</dbReference>
<dbReference type="Gene3D" id="3.30.70.270">
    <property type="match status" value="2"/>
</dbReference>
<feature type="compositionally biased region" description="Polar residues" evidence="2">
    <location>
        <begin position="1"/>
        <end position="25"/>
    </location>
</feature>
<dbReference type="PANTHER" id="PTHR48475">
    <property type="entry name" value="RIBONUCLEASE H"/>
    <property type="match status" value="1"/>
</dbReference>
<dbReference type="InterPro" id="IPR021109">
    <property type="entry name" value="Peptidase_aspartic_dom_sf"/>
</dbReference>
<dbReference type="CDD" id="cd09279">
    <property type="entry name" value="RNase_HI_like"/>
    <property type="match status" value="1"/>
</dbReference>
<dbReference type="InterPro" id="IPR041577">
    <property type="entry name" value="RT_RNaseH_2"/>
</dbReference>
<dbReference type="Pfam" id="PF17919">
    <property type="entry name" value="RT_RNaseH_2"/>
    <property type="match status" value="1"/>
</dbReference>
<feature type="compositionally biased region" description="Basic and acidic residues" evidence="2">
    <location>
        <begin position="298"/>
        <end position="307"/>
    </location>
</feature>
<dbReference type="InterPro" id="IPR000477">
    <property type="entry name" value="RT_dom"/>
</dbReference>
<dbReference type="PANTHER" id="PTHR48475:SF2">
    <property type="entry name" value="RIBONUCLEASE H"/>
    <property type="match status" value="1"/>
</dbReference>
<dbReference type="Gene3D" id="2.40.70.10">
    <property type="entry name" value="Acid Proteases"/>
    <property type="match status" value="1"/>
</dbReference>
<dbReference type="CDD" id="cd01647">
    <property type="entry name" value="RT_LTR"/>
    <property type="match status" value="1"/>
</dbReference>
<dbReference type="GO" id="GO:0004523">
    <property type="term" value="F:RNA-DNA hybrid ribonuclease activity"/>
    <property type="evidence" value="ECO:0007669"/>
    <property type="project" value="InterPro"/>
</dbReference>
<evidence type="ECO:0000313" key="6">
    <source>
        <dbReference type="EMBL" id="SPC99680.1"/>
    </source>
</evidence>
<dbReference type="GO" id="GO:0006310">
    <property type="term" value="P:DNA recombination"/>
    <property type="evidence" value="ECO:0007669"/>
    <property type="project" value="UniProtKB-KW"/>
</dbReference>
<dbReference type="InterPro" id="IPR043128">
    <property type="entry name" value="Rev_trsase/Diguanyl_cyclase"/>
</dbReference>
<dbReference type="InterPro" id="IPR002156">
    <property type="entry name" value="RNaseH_domain"/>
</dbReference>